<evidence type="ECO:0000256" key="2">
    <source>
        <dbReference type="SAM" id="SignalP"/>
    </source>
</evidence>
<dbReference type="STRING" id="1555112.LIP_3071"/>
<name>A0A0K2SP53_LIMPI</name>
<dbReference type="Proteomes" id="UP000065807">
    <property type="component" value="Chromosome"/>
</dbReference>
<evidence type="ECO:0008006" key="5">
    <source>
        <dbReference type="Google" id="ProtNLM"/>
    </source>
</evidence>
<dbReference type="RefSeq" id="WP_082726394.1">
    <property type="nucleotide sequence ID" value="NZ_AP014924.1"/>
</dbReference>
<reference evidence="4" key="2">
    <citation type="journal article" date="2016" name="Int. J. Syst. Evol. Microbiol.">
        <title>Complete genome sequence and cell structure of Limnochorda pilosa, a Gram-negative spore-former within the phylum Firmicutes.</title>
        <authorList>
            <person name="Watanabe M."/>
            <person name="Kojima H."/>
            <person name="Fukui M."/>
        </authorList>
    </citation>
    <scope>NUCLEOTIDE SEQUENCE [LARGE SCALE GENOMIC DNA]</scope>
    <source>
        <strain evidence="4">HC45</strain>
    </source>
</reference>
<keyword evidence="1" id="KW-0175">Coiled coil</keyword>
<dbReference type="EMBL" id="AP014924">
    <property type="protein sequence ID" value="BAS28900.1"/>
    <property type="molecule type" value="Genomic_DNA"/>
</dbReference>
<keyword evidence="4" id="KW-1185">Reference proteome</keyword>
<feature type="chain" id="PRO_5005487133" description="Molecular chaperone Skp" evidence="2">
    <location>
        <begin position="39"/>
        <end position="168"/>
    </location>
</feature>
<feature type="coiled-coil region" evidence="1">
    <location>
        <begin position="73"/>
        <end position="116"/>
    </location>
</feature>
<feature type="signal peptide" evidence="2">
    <location>
        <begin position="1"/>
        <end position="38"/>
    </location>
</feature>
<organism evidence="3 4">
    <name type="scientific">Limnochorda pilosa</name>
    <dbReference type="NCBI Taxonomy" id="1555112"/>
    <lineage>
        <taxon>Bacteria</taxon>
        <taxon>Bacillati</taxon>
        <taxon>Bacillota</taxon>
        <taxon>Limnochordia</taxon>
        <taxon>Limnochordales</taxon>
        <taxon>Limnochordaceae</taxon>
        <taxon>Limnochorda</taxon>
    </lineage>
</organism>
<dbReference type="KEGG" id="lpil:LIP_3071"/>
<dbReference type="InterPro" id="IPR005632">
    <property type="entry name" value="Chaperone_Skp"/>
</dbReference>
<evidence type="ECO:0000256" key="1">
    <source>
        <dbReference type="SAM" id="Coils"/>
    </source>
</evidence>
<dbReference type="InterPro" id="IPR024930">
    <property type="entry name" value="Skp_dom_sf"/>
</dbReference>
<reference evidence="4" key="1">
    <citation type="submission" date="2015-07" db="EMBL/GenBank/DDBJ databases">
        <title>Complete genome sequence and phylogenetic analysis of Limnochorda pilosa.</title>
        <authorList>
            <person name="Watanabe M."/>
            <person name="Kojima H."/>
            <person name="Fukui M."/>
        </authorList>
    </citation>
    <scope>NUCLEOTIDE SEQUENCE [LARGE SCALE GENOMIC DNA]</scope>
    <source>
        <strain evidence="4">HC45</strain>
    </source>
</reference>
<accession>A0A0K2SP53</accession>
<dbReference type="AlphaFoldDB" id="A0A0K2SP53"/>
<evidence type="ECO:0000313" key="3">
    <source>
        <dbReference type="EMBL" id="BAS28900.1"/>
    </source>
</evidence>
<dbReference type="Gene3D" id="3.30.910.20">
    <property type="entry name" value="Skp domain"/>
    <property type="match status" value="1"/>
</dbReference>
<dbReference type="SUPFAM" id="SSF111384">
    <property type="entry name" value="OmpH-like"/>
    <property type="match status" value="1"/>
</dbReference>
<gene>
    <name evidence="3" type="ORF">LIP_3071</name>
</gene>
<protein>
    <recommendedName>
        <fullName evidence="5">Molecular chaperone Skp</fullName>
    </recommendedName>
</protein>
<sequence length="168" mass="18066">MAGRGGRGGRHRVHAARRAGLASILAAVLLLVPQAAGAQEEAPRVGYVDVQLIRSQYLAPNLEGAMAELDRTRTALQDEFDQKSASLDDQEKQALFDEYQKRLDASAQELRRLQAEFEARVLEAIAAVAGEQGVEIVLQKEVVLHGGVDLTASVLRRLGVQTNPSGGS</sequence>
<proteinExistence type="predicted"/>
<dbReference type="OrthoDB" id="1629169at2"/>
<dbReference type="SMART" id="SM00935">
    <property type="entry name" value="OmpH"/>
    <property type="match status" value="1"/>
</dbReference>
<keyword evidence="2" id="KW-0732">Signal</keyword>
<dbReference type="GO" id="GO:0051082">
    <property type="term" value="F:unfolded protein binding"/>
    <property type="evidence" value="ECO:0007669"/>
    <property type="project" value="InterPro"/>
</dbReference>
<evidence type="ECO:0000313" key="4">
    <source>
        <dbReference type="Proteomes" id="UP000065807"/>
    </source>
</evidence>